<evidence type="ECO:0000313" key="12">
    <source>
        <dbReference type="Proteomes" id="UP001295684"/>
    </source>
</evidence>
<dbReference type="InterPro" id="IPR023561">
    <property type="entry name" value="Carbonic_anhydrase_a-class"/>
</dbReference>
<evidence type="ECO:0000256" key="4">
    <source>
        <dbReference type="ARBA" id="ARBA00022833"/>
    </source>
</evidence>
<keyword evidence="8" id="KW-0472">Membrane</keyword>
<evidence type="ECO:0000256" key="7">
    <source>
        <dbReference type="SAM" id="MobiDB-lite"/>
    </source>
</evidence>
<feature type="chain" id="PRO_5042092097" description="carbonic anhydrase" evidence="9">
    <location>
        <begin position="18"/>
        <end position="325"/>
    </location>
</feature>
<dbReference type="Pfam" id="PF00194">
    <property type="entry name" value="Carb_anhydrase"/>
    <property type="match status" value="1"/>
</dbReference>
<dbReference type="Gene3D" id="3.10.200.10">
    <property type="entry name" value="Alpha carbonic anhydrase"/>
    <property type="match status" value="1"/>
</dbReference>
<evidence type="ECO:0000256" key="1">
    <source>
        <dbReference type="ARBA" id="ARBA00010718"/>
    </source>
</evidence>
<dbReference type="PANTHER" id="PTHR18952">
    <property type="entry name" value="CARBONIC ANHYDRASE"/>
    <property type="match status" value="1"/>
</dbReference>
<gene>
    <name evidence="11" type="ORF">ECRASSUSDP1_LOCUS25461</name>
</gene>
<comment type="catalytic activity">
    <reaction evidence="6">
        <text>hydrogencarbonate + H(+) = CO2 + H2O</text>
        <dbReference type="Rhea" id="RHEA:10748"/>
        <dbReference type="ChEBI" id="CHEBI:15377"/>
        <dbReference type="ChEBI" id="CHEBI:15378"/>
        <dbReference type="ChEBI" id="CHEBI:16526"/>
        <dbReference type="ChEBI" id="CHEBI:17544"/>
        <dbReference type="EC" id="4.2.1.1"/>
    </reaction>
</comment>
<protein>
    <recommendedName>
        <fullName evidence="2">carbonic anhydrase</fullName>
        <ecNumber evidence="2">4.2.1.1</ecNumber>
    </recommendedName>
</protein>
<evidence type="ECO:0000256" key="9">
    <source>
        <dbReference type="SAM" id="SignalP"/>
    </source>
</evidence>
<keyword evidence="8" id="KW-1133">Transmembrane helix</keyword>
<dbReference type="GO" id="GO:0004089">
    <property type="term" value="F:carbonate dehydratase activity"/>
    <property type="evidence" value="ECO:0007669"/>
    <property type="project" value="UniProtKB-EC"/>
</dbReference>
<keyword evidence="8" id="KW-0812">Transmembrane</keyword>
<dbReference type="SMART" id="SM01057">
    <property type="entry name" value="Carb_anhydrase"/>
    <property type="match status" value="1"/>
</dbReference>
<proteinExistence type="inferred from homology"/>
<dbReference type="CDD" id="cd03124">
    <property type="entry name" value="alpha_CA_prokaryotic_like"/>
    <property type="match status" value="1"/>
</dbReference>
<dbReference type="EC" id="4.2.1.1" evidence="2"/>
<evidence type="ECO:0000256" key="5">
    <source>
        <dbReference type="ARBA" id="ARBA00023239"/>
    </source>
</evidence>
<evidence type="ECO:0000256" key="8">
    <source>
        <dbReference type="SAM" id="Phobius"/>
    </source>
</evidence>
<keyword evidence="12" id="KW-1185">Reference proteome</keyword>
<comment type="similarity">
    <text evidence="1">Belongs to the alpha-carbonic anhydrase family.</text>
</comment>
<feature type="domain" description="Alpha-carbonic anhydrase" evidence="10">
    <location>
        <begin position="19"/>
        <end position="255"/>
    </location>
</feature>
<reference evidence="11" key="1">
    <citation type="submission" date="2023-07" db="EMBL/GenBank/DDBJ databases">
        <authorList>
            <consortium name="AG Swart"/>
            <person name="Singh M."/>
            <person name="Singh A."/>
            <person name="Seah K."/>
            <person name="Emmerich C."/>
        </authorList>
    </citation>
    <scope>NUCLEOTIDE SEQUENCE</scope>
    <source>
        <strain evidence="11">DP1</strain>
    </source>
</reference>
<dbReference type="EMBL" id="CAMPGE010026249">
    <property type="protein sequence ID" value="CAI2383943.1"/>
    <property type="molecule type" value="Genomic_DNA"/>
</dbReference>
<dbReference type="Proteomes" id="UP001295684">
    <property type="component" value="Unassembled WGS sequence"/>
</dbReference>
<dbReference type="PROSITE" id="PS51144">
    <property type="entry name" value="ALPHA_CA_2"/>
    <property type="match status" value="1"/>
</dbReference>
<dbReference type="PANTHER" id="PTHR18952:SF265">
    <property type="entry name" value="CARBONIC ANHYDRASE"/>
    <property type="match status" value="1"/>
</dbReference>
<name>A0AAD1Y3B5_EUPCR</name>
<organism evidence="11 12">
    <name type="scientific">Euplotes crassus</name>
    <dbReference type="NCBI Taxonomy" id="5936"/>
    <lineage>
        <taxon>Eukaryota</taxon>
        <taxon>Sar</taxon>
        <taxon>Alveolata</taxon>
        <taxon>Ciliophora</taxon>
        <taxon>Intramacronucleata</taxon>
        <taxon>Spirotrichea</taxon>
        <taxon>Hypotrichia</taxon>
        <taxon>Euplotida</taxon>
        <taxon>Euplotidae</taxon>
        <taxon>Moneuplotes</taxon>
    </lineage>
</organism>
<dbReference type="InterPro" id="IPR041891">
    <property type="entry name" value="Alpha_CA_prokaryot-like"/>
</dbReference>
<keyword evidence="3" id="KW-0479">Metal-binding</keyword>
<evidence type="ECO:0000313" key="11">
    <source>
        <dbReference type="EMBL" id="CAI2383943.1"/>
    </source>
</evidence>
<feature type="signal peptide" evidence="9">
    <location>
        <begin position="1"/>
        <end position="17"/>
    </location>
</feature>
<comment type="caution">
    <text evidence="11">The sequence shown here is derived from an EMBL/GenBank/DDBJ whole genome shotgun (WGS) entry which is preliminary data.</text>
</comment>
<evidence type="ECO:0000256" key="3">
    <source>
        <dbReference type="ARBA" id="ARBA00022723"/>
    </source>
</evidence>
<dbReference type="InterPro" id="IPR036398">
    <property type="entry name" value="CA_dom_sf"/>
</dbReference>
<evidence type="ECO:0000256" key="6">
    <source>
        <dbReference type="ARBA" id="ARBA00048348"/>
    </source>
</evidence>
<keyword evidence="4" id="KW-0862">Zinc</keyword>
<evidence type="ECO:0000256" key="2">
    <source>
        <dbReference type="ARBA" id="ARBA00012925"/>
    </source>
</evidence>
<feature type="transmembrane region" description="Helical" evidence="8">
    <location>
        <begin position="264"/>
        <end position="286"/>
    </location>
</feature>
<accession>A0AAD1Y3B5</accession>
<evidence type="ECO:0000259" key="10">
    <source>
        <dbReference type="PROSITE" id="PS51144"/>
    </source>
</evidence>
<dbReference type="SUPFAM" id="SSF51069">
    <property type="entry name" value="Carbonic anhydrase"/>
    <property type="match status" value="1"/>
</dbReference>
<keyword evidence="9" id="KW-0732">Signal</keyword>
<keyword evidence="5" id="KW-0456">Lyase</keyword>
<dbReference type="GO" id="GO:0008270">
    <property type="term" value="F:zinc ion binding"/>
    <property type="evidence" value="ECO:0007669"/>
    <property type="project" value="InterPro"/>
</dbReference>
<sequence length="325" mass="35827">MKVIAFLLLSLLVTVNAVTSYTLNGADWTDALCQNGTRQSPINIDTKYTSILTDKSVSIDGMNVATVTLSYDASHLQITDDFIATATLRSDEDEREYTFVNTHFHAPSEHTVDGVQADLESHTVFARQGRTYADYLVLGVMWVHDNDAKNDSYLAAINAGGLTTTPSTQSISNVPFKDFYGWASPKEKYTYIGSLTTPNCTENVEWFVVKETRKINSAQLSEYTSKWAGNSGFASGKGNNRILRPLGARQVYLTHGEKIDKWELASIILVCLLGLLSAILSGMIFYQCVYKKNKNQSNKGYGRNSEAQGLHNEGGQASNPCAEEN</sequence>
<feature type="region of interest" description="Disordered" evidence="7">
    <location>
        <begin position="300"/>
        <end position="325"/>
    </location>
</feature>
<dbReference type="InterPro" id="IPR001148">
    <property type="entry name" value="CA_dom"/>
</dbReference>
<dbReference type="AlphaFoldDB" id="A0AAD1Y3B5"/>